<feature type="compositionally biased region" description="Basic and acidic residues" evidence="1">
    <location>
        <begin position="144"/>
        <end position="155"/>
    </location>
</feature>
<keyword evidence="4" id="KW-1185">Reference proteome</keyword>
<evidence type="ECO:0000259" key="2">
    <source>
        <dbReference type="Pfam" id="PF00651"/>
    </source>
</evidence>
<dbReference type="InterPro" id="IPR011333">
    <property type="entry name" value="SKP1/BTB/POZ_sf"/>
</dbReference>
<proteinExistence type="predicted"/>
<feature type="compositionally biased region" description="Basic and acidic residues" evidence="1">
    <location>
        <begin position="167"/>
        <end position="197"/>
    </location>
</feature>
<feature type="region of interest" description="Disordered" evidence="1">
    <location>
        <begin position="1"/>
        <end position="103"/>
    </location>
</feature>
<evidence type="ECO:0000256" key="1">
    <source>
        <dbReference type="SAM" id="MobiDB-lite"/>
    </source>
</evidence>
<name>A0AAE0PAC6_SORBR</name>
<organism evidence="3 4">
    <name type="scientific">Sordaria brevicollis</name>
    <dbReference type="NCBI Taxonomy" id="83679"/>
    <lineage>
        <taxon>Eukaryota</taxon>
        <taxon>Fungi</taxon>
        <taxon>Dikarya</taxon>
        <taxon>Ascomycota</taxon>
        <taxon>Pezizomycotina</taxon>
        <taxon>Sordariomycetes</taxon>
        <taxon>Sordariomycetidae</taxon>
        <taxon>Sordariales</taxon>
        <taxon>Sordariaceae</taxon>
        <taxon>Sordaria</taxon>
    </lineage>
</organism>
<accession>A0AAE0PAC6</accession>
<dbReference type="EMBL" id="JAUTDP010000009">
    <property type="protein sequence ID" value="KAK3396312.1"/>
    <property type="molecule type" value="Genomic_DNA"/>
</dbReference>
<feature type="region of interest" description="Disordered" evidence="1">
    <location>
        <begin position="403"/>
        <end position="422"/>
    </location>
</feature>
<reference evidence="3" key="1">
    <citation type="journal article" date="2023" name="Mol. Phylogenet. Evol.">
        <title>Genome-scale phylogeny and comparative genomics of the fungal order Sordariales.</title>
        <authorList>
            <person name="Hensen N."/>
            <person name="Bonometti L."/>
            <person name="Westerberg I."/>
            <person name="Brannstrom I.O."/>
            <person name="Guillou S."/>
            <person name="Cros-Aarteil S."/>
            <person name="Calhoun S."/>
            <person name="Haridas S."/>
            <person name="Kuo A."/>
            <person name="Mondo S."/>
            <person name="Pangilinan J."/>
            <person name="Riley R."/>
            <person name="LaButti K."/>
            <person name="Andreopoulos B."/>
            <person name="Lipzen A."/>
            <person name="Chen C."/>
            <person name="Yan M."/>
            <person name="Daum C."/>
            <person name="Ng V."/>
            <person name="Clum A."/>
            <person name="Steindorff A."/>
            <person name="Ohm R.A."/>
            <person name="Martin F."/>
            <person name="Silar P."/>
            <person name="Natvig D.O."/>
            <person name="Lalanne C."/>
            <person name="Gautier V."/>
            <person name="Ament-Velasquez S.L."/>
            <person name="Kruys A."/>
            <person name="Hutchinson M.I."/>
            <person name="Powell A.J."/>
            <person name="Barry K."/>
            <person name="Miller A.N."/>
            <person name="Grigoriev I.V."/>
            <person name="Debuchy R."/>
            <person name="Gladieux P."/>
            <person name="Hiltunen Thoren M."/>
            <person name="Johannesson H."/>
        </authorList>
    </citation>
    <scope>NUCLEOTIDE SEQUENCE</scope>
    <source>
        <strain evidence="3">FGSC 1904</strain>
    </source>
</reference>
<evidence type="ECO:0000313" key="3">
    <source>
        <dbReference type="EMBL" id="KAK3396312.1"/>
    </source>
</evidence>
<evidence type="ECO:0000313" key="4">
    <source>
        <dbReference type="Proteomes" id="UP001281003"/>
    </source>
</evidence>
<dbReference type="SUPFAM" id="SSF54695">
    <property type="entry name" value="POZ domain"/>
    <property type="match status" value="1"/>
</dbReference>
<comment type="caution">
    <text evidence="3">The sequence shown here is derived from an EMBL/GenBank/DDBJ whole genome shotgun (WGS) entry which is preliminary data.</text>
</comment>
<gene>
    <name evidence="3" type="ORF">B0T20DRAFT_357920</name>
</gene>
<reference evidence="3" key="2">
    <citation type="submission" date="2023-07" db="EMBL/GenBank/DDBJ databases">
        <authorList>
            <consortium name="Lawrence Berkeley National Laboratory"/>
            <person name="Haridas S."/>
            <person name="Hensen N."/>
            <person name="Bonometti L."/>
            <person name="Westerberg I."/>
            <person name="Brannstrom I.O."/>
            <person name="Guillou S."/>
            <person name="Cros-Aarteil S."/>
            <person name="Calhoun S."/>
            <person name="Kuo A."/>
            <person name="Mondo S."/>
            <person name="Pangilinan J."/>
            <person name="Riley R."/>
            <person name="LaButti K."/>
            <person name="Andreopoulos B."/>
            <person name="Lipzen A."/>
            <person name="Chen C."/>
            <person name="Yanf M."/>
            <person name="Daum C."/>
            <person name="Ng V."/>
            <person name="Clum A."/>
            <person name="Steindorff A."/>
            <person name="Ohm R."/>
            <person name="Martin F."/>
            <person name="Silar P."/>
            <person name="Natvig D."/>
            <person name="Lalanne C."/>
            <person name="Gautier V."/>
            <person name="Ament-velasquez S.L."/>
            <person name="Kruys A."/>
            <person name="Hutchinson M.I."/>
            <person name="Powell A.J."/>
            <person name="Barry K."/>
            <person name="Miller A.N."/>
            <person name="Grigoriev I.V."/>
            <person name="Debuchy R."/>
            <person name="Gladieux P."/>
            <person name="Thoren M.H."/>
            <person name="Johannesson H."/>
        </authorList>
    </citation>
    <scope>NUCLEOTIDE SEQUENCE</scope>
    <source>
        <strain evidence="3">FGSC 1904</strain>
    </source>
</reference>
<feature type="compositionally biased region" description="Basic residues" evidence="1">
    <location>
        <begin position="198"/>
        <end position="217"/>
    </location>
</feature>
<dbReference type="Gene3D" id="3.30.710.10">
    <property type="entry name" value="Potassium Channel Kv1.1, Chain A"/>
    <property type="match status" value="1"/>
</dbReference>
<dbReference type="Pfam" id="PF00651">
    <property type="entry name" value="BTB"/>
    <property type="match status" value="1"/>
</dbReference>
<dbReference type="Proteomes" id="UP001281003">
    <property type="component" value="Unassembled WGS sequence"/>
</dbReference>
<sequence length="722" mass="80018">MENKSKPAKFQPLSYASALRGKQGVRIEAKPKPAPAPAPKPTTATTPTTTLRPLTATAPAWKPIVKQPSPAVPDHRHIEQAKSARLTNPTPAPRESEFPQLSQAVAKPKLAAVSYAQAVTGKRTPAPVIAKQQSRAPQGNPIRAEGDDTTAEKTTQKGAQKGAQKGVHKDAQKDGQKDGLKDGLKDGQKDAQKDAQKGPKKSPKKNQKKSPKKKKKNNTNLGANTAIPDSTIKEQPIPQHPEKKAVARTERGPTAHQHRGLPSENTSRSNIAGKAEAGGASTPRKYADVIPHSQSPSIPPRTKDSAWKLGGSDATSKARQRSSTFSGFDFSLHPNHNQSHAPTASNLLCHFATPLSTSFAAPLFAKHIQDNHIELQTRFPSKVFSSTMPRFVIPPKTQGVCPRPGLQLISGPRPSTARDASSALGSDDFSIHCDEPGFEGMWPKAVRQQKRIIQLIRKHDNKEIDLFKNPKSWDMQIVCGDRAFYVHRRILLREYTRFHDIARYVILDGRCTRLELDYTTPARMANVLAFLYDKDIMKTDRFLPKADRPLNGAVILNNTLAVIASLETGCRALNFVADAHIEIAVRQAMIDFTDRADAYQSAVDDAMFLDTPAPEFSSFISEDELASFYKPYRIAVQAMKDTADFQPTLWREQINHDFRAWMACLAEKVFAYLLWSKKFREEELPKWEENGLVQFMMNDVRTPRRDTGAEAIVVRPVVEGFE</sequence>
<feature type="compositionally biased region" description="Basic and acidic residues" evidence="1">
    <location>
        <begin position="73"/>
        <end position="82"/>
    </location>
</feature>
<feature type="compositionally biased region" description="Basic and acidic residues" evidence="1">
    <location>
        <begin position="240"/>
        <end position="253"/>
    </location>
</feature>
<protein>
    <recommendedName>
        <fullName evidence="2">BTB domain-containing protein</fullName>
    </recommendedName>
</protein>
<feature type="compositionally biased region" description="Low complexity" evidence="1">
    <location>
        <begin position="41"/>
        <end position="60"/>
    </location>
</feature>
<dbReference type="InterPro" id="IPR000210">
    <property type="entry name" value="BTB/POZ_dom"/>
</dbReference>
<feature type="region of interest" description="Disordered" evidence="1">
    <location>
        <begin position="119"/>
        <end position="321"/>
    </location>
</feature>
<dbReference type="AlphaFoldDB" id="A0AAE0PAC6"/>
<feature type="domain" description="BTB" evidence="2">
    <location>
        <begin position="466"/>
        <end position="539"/>
    </location>
</feature>